<evidence type="ECO:0000256" key="1">
    <source>
        <dbReference type="SAM" id="Phobius"/>
    </source>
</evidence>
<keyword evidence="3" id="KW-1185">Reference proteome</keyword>
<gene>
    <name evidence="2" type="ORF">C2869_04650</name>
</gene>
<dbReference type="Proteomes" id="UP000244441">
    <property type="component" value="Chromosome"/>
</dbReference>
<keyword evidence="1" id="KW-0472">Membrane</keyword>
<keyword evidence="1" id="KW-0812">Transmembrane</keyword>
<organism evidence="2 3">
    <name type="scientific">Saccharobesus litoralis</name>
    <dbReference type="NCBI Taxonomy" id="2172099"/>
    <lineage>
        <taxon>Bacteria</taxon>
        <taxon>Pseudomonadati</taxon>
        <taxon>Pseudomonadota</taxon>
        <taxon>Gammaproteobacteria</taxon>
        <taxon>Alteromonadales</taxon>
        <taxon>Alteromonadaceae</taxon>
        <taxon>Saccharobesus</taxon>
    </lineage>
</organism>
<dbReference type="AlphaFoldDB" id="A0A2S0VNG5"/>
<feature type="transmembrane region" description="Helical" evidence="1">
    <location>
        <begin position="12"/>
        <end position="34"/>
    </location>
</feature>
<name>A0A2S0VNG5_9ALTE</name>
<evidence type="ECO:0000313" key="3">
    <source>
        <dbReference type="Proteomes" id="UP000244441"/>
    </source>
</evidence>
<evidence type="ECO:0000313" key="2">
    <source>
        <dbReference type="EMBL" id="AWB65768.1"/>
    </source>
</evidence>
<sequence length="108" mass="12349">MLSSHKKFSKPIYTLIFWLSIGFTVSLFLLVIFFHHLGMINDQQKLLYFAIIIAQNFLLELIFALIVKEVSSLEGVIKKSENAIYFNLRLCISVLGVLVGVFLALNRI</sequence>
<keyword evidence="1" id="KW-1133">Transmembrane helix</keyword>
<accession>A0A2S0VNG5</accession>
<dbReference type="EMBL" id="CP026604">
    <property type="protein sequence ID" value="AWB65768.1"/>
    <property type="molecule type" value="Genomic_DNA"/>
</dbReference>
<dbReference type="KEGG" id="cate:C2869_04650"/>
<protein>
    <submittedName>
        <fullName evidence="2">Uncharacterized protein</fullName>
    </submittedName>
</protein>
<feature type="transmembrane region" description="Helical" evidence="1">
    <location>
        <begin position="86"/>
        <end position="105"/>
    </location>
</feature>
<proteinExistence type="predicted"/>
<reference evidence="2 3" key="1">
    <citation type="submission" date="2018-01" db="EMBL/GenBank/DDBJ databases">
        <title>Genome sequence of a Cantenovulum-like bacteria.</title>
        <authorList>
            <person name="Tan W.R."/>
            <person name="Lau N.-S."/>
            <person name="Go F."/>
            <person name="Amirul A.-A.A."/>
        </authorList>
    </citation>
    <scope>NUCLEOTIDE SEQUENCE [LARGE SCALE GENOMIC DNA]</scope>
    <source>
        <strain evidence="2 3">CCB-QB4</strain>
    </source>
</reference>
<feature type="transmembrane region" description="Helical" evidence="1">
    <location>
        <begin position="46"/>
        <end position="66"/>
    </location>
</feature>